<dbReference type="InterPro" id="IPR003696">
    <property type="entry name" value="Carbtransf_dom"/>
</dbReference>
<dbReference type="PANTHER" id="PTHR34847:SF1">
    <property type="entry name" value="NODULATION PROTEIN U"/>
    <property type="match status" value="1"/>
</dbReference>
<comment type="similarity">
    <text evidence="1">Belongs to the NodU/CmcH family.</text>
</comment>
<accession>A0A9W6LRC2</accession>
<keyword evidence="5" id="KW-1185">Reference proteome</keyword>
<feature type="domain" description="Carbamoyltransferase" evidence="2">
    <location>
        <begin position="98"/>
        <end position="335"/>
    </location>
</feature>
<dbReference type="GO" id="GO:0003824">
    <property type="term" value="F:catalytic activity"/>
    <property type="evidence" value="ECO:0007669"/>
    <property type="project" value="InterPro"/>
</dbReference>
<proteinExistence type="inferred from homology"/>
<dbReference type="PANTHER" id="PTHR34847">
    <property type="entry name" value="NODULATION PROTEIN U"/>
    <property type="match status" value="1"/>
</dbReference>
<dbReference type="AlphaFoldDB" id="A0A9W6LRC2"/>
<comment type="caution">
    <text evidence="4">The sequence shown here is derived from an EMBL/GenBank/DDBJ whole genome shotgun (WGS) entry which is preliminary data.</text>
</comment>
<sequence length="559" mass="60834">MNILGINAVFHESAAAVVVDGKVLAACEEERFTRVKHAKEARVDNPQELPEKAVRFCLDYAGLRPEDIDCVAYSFAPRLRRAGFRAEWWPEPGFEQLFLQSLDEVDAAVTRMMDRPFGRALRFVPHHLAHAASAYYPSGFKNAAILVVDGIGEADCSMLAQGAGDEINIIESLSYPHSLGFLWEHASVYLGFSAYDAAKVMGLAAYGDPAVFRHDFTSILKLAEQGYSVDPEAVGFQAIEPHGLDAIFGPRRAPEADFLPHHMHVAAALQEATDAAMLSLLRRLEHLVGGSHLCLAGGVALNCVTNAMIARNTPFRDIFIPSAPHDAGTAIGAALVAHCAQAGASRPQGGATPYLGPEFTEREILAAVRAAGLTARKCKDAAREAADMVADGNIVGWFQGRMEFGPRALGNRSLLADPRRPDTRAILNRRVKHREDFRPFAPSVLAEHAEEWFDLGPMSKSHEFMLFACPTRPGCAARIPAVIHEDGTARVQLVRRAANPRYHALISHFHKRTGVPLVLNTSFNDSEPIVCTPAHAIATFRGAGLDALFMGEIRLTSET</sequence>
<dbReference type="SUPFAM" id="SSF53067">
    <property type="entry name" value="Actin-like ATPase domain"/>
    <property type="match status" value="1"/>
</dbReference>
<dbReference type="CDD" id="cd24098">
    <property type="entry name" value="ASKHA_NBD_TobZ_N"/>
    <property type="match status" value="1"/>
</dbReference>
<dbReference type="Gene3D" id="3.30.420.40">
    <property type="match status" value="2"/>
</dbReference>
<dbReference type="Proteomes" id="UP001144323">
    <property type="component" value="Unassembled WGS sequence"/>
</dbReference>
<dbReference type="EMBL" id="BSEC01000001">
    <property type="protein sequence ID" value="GLI92465.1"/>
    <property type="molecule type" value="Genomic_DNA"/>
</dbReference>
<dbReference type="InterPro" id="IPR051338">
    <property type="entry name" value="NodU/CmcH_Carbamoyltrnsfr"/>
</dbReference>
<dbReference type="Pfam" id="PF16861">
    <property type="entry name" value="Carbam_trans_C"/>
    <property type="match status" value="1"/>
</dbReference>
<gene>
    <name evidence="4" type="ORF">LMG27198_14570</name>
</gene>
<protein>
    <submittedName>
        <fullName evidence="4">Carbamoyltransferase</fullName>
    </submittedName>
</protein>
<dbReference type="Pfam" id="PF02543">
    <property type="entry name" value="Carbam_trans_N"/>
    <property type="match status" value="2"/>
</dbReference>
<dbReference type="RefSeq" id="WP_281805543.1">
    <property type="nucleotide sequence ID" value="NZ_BSEC01000001.1"/>
</dbReference>
<evidence type="ECO:0000259" key="3">
    <source>
        <dbReference type="Pfam" id="PF16861"/>
    </source>
</evidence>
<evidence type="ECO:0000259" key="2">
    <source>
        <dbReference type="Pfam" id="PF02543"/>
    </source>
</evidence>
<feature type="domain" description="Carbamoyltransferase" evidence="2">
    <location>
        <begin position="3"/>
        <end position="72"/>
    </location>
</feature>
<name>A0A9W6LRC2_9HYPH</name>
<reference evidence="4" key="1">
    <citation type="journal article" date="2023" name="Int. J. Syst. Evol. Microbiol.">
        <title>Methylocystis iwaonis sp. nov., a type II methane-oxidizing bacterium from surface soil of a rice paddy field in Japan, and emended description of the genus Methylocystis (ex Whittenbury et al. 1970) Bowman et al. 1993.</title>
        <authorList>
            <person name="Kaise H."/>
            <person name="Sawadogo J.B."/>
            <person name="Alam M.S."/>
            <person name="Ueno C."/>
            <person name="Dianou D."/>
            <person name="Shinjo R."/>
            <person name="Asakawa S."/>
        </authorList>
    </citation>
    <scope>NUCLEOTIDE SEQUENCE</scope>
    <source>
        <strain evidence="4">LMG27198</strain>
    </source>
</reference>
<dbReference type="InterPro" id="IPR031730">
    <property type="entry name" value="Carbam_trans_C"/>
</dbReference>
<dbReference type="InterPro" id="IPR043129">
    <property type="entry name" value="ATPase_NBD"/>
</dbReference>
<organism evidence="4 5">
    <name type="scientific">Methylocystis echinoides</name>
    <dbReference type="NCBI Taxonomy" id="29468"/>
    <lineage>
        <taxon>Bacteria</taxon>
        <taxon>Pseudomonadati</taxon>
        <taxon>Pseudomonadota</taxon>
        <taxon>Alphaproteobacteria</taxon>
        <taxon>Hyphomicrobiales</taxon>
        <taxon>Methylocystaceae</taxon>
        <taxon>Methylocystis</taxon>
    </lineage>
</organism>
<evidence type="ECO:0000313" key="5">
    <source>
        <dbReference type="Proteomes" id="UP001144323"/>
    </source>
</evidence>
<dbReference type="Gene3D" id="3.90.870.20">
    <property type="entry name" value="Carbamoyltransferase, C-terminal domain"/>
    <property type="match status" value="1"/>
</dbReference>
<evidence type="ECO:0000256" key="1">
    <source>
        <dbReference type="ARBA" id="ARBA00006129"/>
    </source>
</evidence>
<evidence type="ECO:0000313" key="4">
    <source>
        <dbReference type="EMBL" id="GLI92465.1"/>
    </source>
</evidence>
<feature type="domain" description="Carbamoyltransferase C-terminal" evidence="3">
    <location>
        <begin position="386"/>
        <end position="554"/>
    </location>
</feature>
<dbReference type="InterPro" id="IPR038152">
    <property type="entry name" value="Carbam_trans_C_sf"/>
</dbReference>